<proteinExistence type="predicted"/>
<accession>A0ACA9SIG0</accession>
<organism evidence="1 2">
    <name type="scientific">Racocetra persica</name>
    <dbReference type="NCBI Taxonomy" id="160502"/>
    <lineage>
        <taxon>Eukaryota</taxon>
        <taxon>Fungi</taxon>
        <taxon>Fungi incertae sedis</taxon>
        <taxon>Mucoromycota</taxon>
        <taxon>Glomeromycotina</taxon>
        <taxon>Glomeromycetes</taxon>
        <taxon>Diversisporales</taxon>
        <taxon>Gigasporaceae</taxon>
        <taxon>Racocetra</taxon>
    </lineage>
</organism>
<name>A0ACA9SIG0_9GLOM</name>
<comment type="caution">
    <text evidence="1">The sequence shown here is derived from an EMBL/GenBank/DDBJ whole genome shotgun (WGS) entry which is preliminary data.</text>
</comment>
<dbReference type="Proteomes" id="UP000789920">
    <property type="component" value="Unassembled WGS sequence"/>
</dbReference>
<sequence>FFLGEEALEFFGSGDLSGEVGEDFREGGSGGRGDFCFYFFFTELGSIFVWLLGGGDKFPLPLGGFFVLGKLDCPANNPSLQGLEKEEIKAAIKEGETKQKEIKDEIKQLEKE</sequence>
<gene>
    <name evidence="1" type="ORF">RPERSI_LOCUS31482</name>
</gene>
<reference evidence="1" key="1">
    <citation type="submission" date="2021-06" db="EMBL/GenBank/DDBJ databases">
        <authorList>
            <person name="Kallberg Y."/>
            <person name="Tangrot J."/>
            <person name="Rosling A."/>
        </authorList>
    </citation>
    <scope>NUCLEOTIDE SEQUENCE</scope>
    <source>
        <strain evidence="1">MA461A</strain>
    </source>
</reference>
<feature type="non-terminal residue" evidence="1">
    <location>
        <position position="1"/>
    </location>
</feature>
<evidence type="ECO:0000313" key="2">
    <source>
        <dbReference type="Proteomes" id="UP000789920"/>
    </source>
</evidence>
<feature type="non-terminal residue" evidence="1">
    <location>
        <position position="112"/>
    </location>
</feature>
<keyword evidence="2" id="KW-1185">Reference proteome</keyword>
<evidence type="ECO:0000313" key="1">
    <source>
        <dbReference type="EMBL" id="CAG8840566.1"/>
    </source>
</evidence>
<dbReference type="EMBL" id="CAJVQC010127107">
    <property type="protein sequence ID" value="CAG8840566.1"/>
    <property type="molecule type" value="Genomic_DNA"/>
</dbReference>
<protein>
    <submittedName>
        <fullName evidence="1">12782_t:CDS:1</fullName>
    </submittedName>
</protein>